<dbReference type="InterPro" id="IPR029033">
    <property type="entry name" value="His_PPase_superfam"/>
</dbReference>
<sequence length="239" mass="26012">MKLLLIRHGQSTNNVLTAAGHPFRGRSADPELTALGLRQSLRLTEAFTGGLAPRPTVLVSSPMVRAVQTAAPLADELDLPIVVDTCAYEVGGVYAGEPGSPAPDRGAAASRLLAVSERVELPDDVGEQGWYHRGAHVEEQEEAQERGRTLYASLLSRGTHDRDVIALVCHEWIIQYLIRAALHLSNPLGSPDPWFIVFNTATVLIETGRPKPGPFEGTGTSALWWVNRHDHLDRAEVTH</sequence>
<keyword evidence="4" id="KW-1185">Reference proteome</keyword>
<organism evidence="3 4">
    <name type="scientific">Propionibacterium cyclohexanicum</name>
    <dbReference type="NCBI Taxonomy" id="64702"/>
    <lineage>
        <taxon>Bacteria</taxon>
        <taxon>Bacillati</taxon>
        <taxon>Actinomycetota</taxon>
        <taxon>Actinomycetes</taxon>
        <taxon>Propionibacteriales</taxon>
        <taxon>Propionibacteriaceae</taxon>
        <taxon>Propionibacterium</taxon>
    </lineage>
</organism>
<dbReference type="Proteomes" id="UP000198815">
    <property type="component" value="Unassembled WGS sequence"/>
</dbReference>
<dbReference type="PROSITE" id="PS00175">
    <property type="entry name" value="PG_MUTASE"/>
    <property type="match status" value="1"/>
</dbReference>
<dbReference type="Gene3D" id="3.40.50.1240">
    <property type="entry name" value="Phosphoglycerate mutase-like"/>
    <property type="match status" value="1"/>
</dbReference>
<keyword evidence="1" id="KW-0324">Glycolysis</keyword>
<dbReference type="GO" id="GO:0005737">
    <property type="term" value="C:cytoplasm"/>
    <property type="evidence" value="ECO:0007669"/>
    <property type="project" value="TreeGrafter"/>
</dbReference>
<dbReference type="CDD" id="cd07067">
    <property type="entry name" value="HP_PGM_like"/>
    <property type="match status" value="1"/>
</dbReference>
<dbReference type="PANTHER" id="PTHR48100">
    <property type="entry name" value="BROAD-SPECIFICITY PHOSPHATASE YOR283W-RELATED"/>
    <property type="match status" value="1"/>
</dbReference>
<dbReference type="RefSeq" id="WP_177170081.1">
    <property type="nucleotide sequence ID" value="NZ_FOGZ01000008.1"/>
</dbReference>
<name>A0A1H9RQY4_9ACTN</name>
<dbReference type="Pfam" id="PF00300">
    <property type="entry name" value="His_Phos_1"/>
    <property type="match status" value="1"/>
</dbReference>
<dbReference type="InterPro" id="IPR050275">
    <property type="entry name" value="PGM_Phosphatase"/>
</dbReference>
<dbReference type="InterPro" id="IPR013078">
    <property type="entry name" value="His_Pase_superF_clade-1"/>
</dbReference>
<evidence type="ECO:0000256" key="1">
    <source>
        <dbReference type="ARBA" id="ARBA00023152"/>
    </source>
</evidence>
<dbReference type="InterPro" id="IPR001345">
    <property type="entry name" value="PG/BPGM_mutase_AS"/>
</dbReference>
<keyword evidence="2" id="KW-0413">Isomerase</keyword>
<dbReference type="SMART" id="SM00855">
    <property type="entry name" value="PGAM"/>
    <property type="match status" value="1"/>
</dbReference>
<reference evidence="4" key="1">
    <citation type="submission" date="2016-10" db="EMBL/GenBank/DDBJ databases">
        <authorList>
            <person name="Varghese N."/>
            <person name="Submissions S."/>
        </authorList>
    </citation>
    <scope>NUCLEOTIDE SEQUENCE [LARGE SCALE GENOMIC DNA]</scope>
    <source>
        <strain evidence="4">DSM 16859</strain>
    </source>
</reference>
<dbReference type="PANTHER" id="PTHR48100:SF1">
    <property type="entry name" value="HISTIDINE PHOSPHATASE FAMILY PROTEIN-RELATED"/>
    <property type="match status" value="1"/>
</dbReference>
<dbReference type="GO" id="GO:0016791">
    <property type="term" value="F:phosphatase activity"/>
    <property type="evidence" value="ECO:0007669"/>
    <property type="project" value="TreeGrafter"/>
</dbReference>
<proteinExistence type="predicted"/>
<protein>
    <submittedName>
        <fullName evidence="3">2,3-bisphosphoglycerate-dependent phosphoglycerate mutase</fullName>
    </submittedName>
</protein>
<dbReference type="EMBL" id="FOGZ01000008">
    <property type="protein sequence ID" value="SER74865.1"/>
    <property type="molecule type" value="Genomic_DNA"/>
</dbReference>
<evidence type="ECO:0000313" key="3">
    <source>
        <dbReference type="EMBL" id="SER74865.1"/>
    </source>
</evidence>
<accession>A0A1H9RQY4</accession>
<evidence type="ECO:0000256" key="2">
    <source>
        <dbReference type="ARBA" id="ARBA00023235"/>
    </source>
</evidence>
<evidence type="ECO:0000313" key="4">
    <source>
        <dbReference type="Proteomes" id="UP000198815"/>
    </source>
</evidence>
<dbReference type="SUPFAM" id="SSF53254">
    <property type="entry name" value="Phosphoglycerate mutase-like"/>
    <property type="match status" value="1"/>
</dbReference>
<dbReference type="AlphaFoldDB" id="A0A1H9RQY4"/>
<gene>
    <name evidence="3" type="ORF">SAMN05443377_10896</name>
</gene>
<dbReference type="STRING" id="64702.SAMN05443377_10896"/>